<protein>
    <submittedName>
        <fullName evidence="4">Sulfotransferase domain-containing protein</fullName>
    </submittedName>
</protein>
<dbReference type="RefSeq" id="WP_119950992.1">
    <property type="nucleotide sequence ID" value="NZ_QZEZ01000006.1"/>
</dbReference>
<reference evidence="4 5" key="1">
    <citation type="submission" date="2018-09" db="EMBL/GenBank/DDBJ databases">
        <title>YIM 75000 draft genome.</title>
        <authorList>
            <person name="Tang S."/>
            <person name="Feng Y."/>
        </authorList>
    </citation>
    <scope>NUCLEOTIDE SEQUENCE [LARGE SCALE GENOMIC DNA]</scope>
    <source>
        <strain evidence="4 5">YIM 75000</strain>
    </source>
</reference>
<comment type="caution">
    <text evidence="4">The sequence shown here is derived from an EMBL/GenBank/DDBJ whole genome shotgun (WGS) entry which is preliminary data.</text>
</comment>
<dbReference type="PANTHER" id="PTHR11783">
    <property type="entry name" value="SULFOTRANSFERASE SULT"/>
    <property type="match status" value="1"/>
</dbReference>
<feature type="domain" description="Sulfotransferase" evidence="3">
    <location>
        <begin position="23"/>
        <end position="273"/>
    </location>
</feature>
<dbReference type="OrthoDB" id="3399180at2"/>
<evidence type="ECO:0000256" key="1">
    <source>
        <dbReference type="ARBA" id="ARBA00005771"/>
    </source>
</evidence>
<evidence type="ECO:0000313" key="5">
    <source>
        <dbReference type="Proteomes" id="UP000265614"/>
    </source>
</evidence>
<evidence type="ECO:0000256" key="2">
    <source>
        <dbReference type="ARBA" id="ARBA00022679"/>
    </source>
</evidence>
<dbReference type="InterPro" id="IPR027417">
    <property type="entry name" value="P-loop_NTPase"/>
</dbReference>
<dbReference type="AlphaFoldDB" id="A0A3A3ZHK0"/>
<dbReference type="EMBL" id="QZEZ01000006">
    <property type="protein sequence ID" value="RJK94810.1"/>
    <property type="molecule type" value="Genomic_DNA"/>
</dbReference>
<name>A0A3A3ZHK0_9ACTN</name>
<comment type="similarity">
    <text evidence="1">Belongs to the sulfotransferase 1 family.</text>
</comment>
<proteinExistence type="inferred from homology"/>
<dbReference type="Gene3D" id="3.40.50.300">
    <property type="entry name" value="P-loop containing nucleotide triphosphate hydrolases"/>
    <property type="match status" value="1"/>
</dbReference>
<accession>A0A3A3ZHK0</accession>
<dbReference type="GO" id="GO:0008146">
    <property type="term" value="F:sulfotransferase activity"/>
    <property type="evidence" value="ECO:0007669"/>
    <property type="project" value="InterPro"/>
</dbReference>
<keyword evidence="2 4" id="KW-0808">Transferase</keyword>
<sequence length="306" mass="33429">MTPVRYVSPDEDSARWAAVPPRDGDVVVSTRSKHGTTWVQALCLSLVHGPDLPAPLAELSPWVDWTVEPTDALARRLAAQPHRRVLKTHTPLDGLPLHPGTTYVVVARDPLDAAVSLHHQGANLDRERLAELTGAPVRPPVPSRPRPDLEAWLRRWVERDTDPRTDLDGLPGVLHHLADAWARRSSSQVVLVHYDDLLHDLPGEARRLATRLGVRVPETAWGPLLAGLGLETMRARADRLAPAPPGVFRDPAAFFRSGRSGTGREVLGPEGVRRYRERAAGLAPADLLAWLHRDDGLGAPPRGPGA</sequence>
<organism evidence="4 5">
    <name type="scientific">Vallicoccus soli</name>
    <dbReference type="NCBI Taxonomy" id="2339232"/>
    <lineage>
        <taxon>Bacteria</taxon>
        <taxon>Bacillati</taxon>
        <taxon>Actinomycetota</taxon>
        <taxon>Actinomycetes</taxon>
        <taxon>Motilibacterales</taxon>
        <taxon>Vallicoccaceae</taxon>
        <taxon>Vallicoccus</taxon>
    </lineage>
</organism>
<evidence type="ECO:0000313" key="4">
    <source>
        <dbReference type="EMBL" id="RJK94810.1"/>
    </source>
</evidence>
<dbReference type="Proteomes" id="UP000265614">
    <property type="component" value="Unassembled WGS sequence"/>
</dbReference>
<gene>
    <name evidence="4" type="ORF">D5H78_13415</name>
</gene>
<dbReference type="SUPFAM" id="SSF52540">
    <property type="entry name" value="P-loop containing nucleoside triphosphate hydrolases"/>
    <property type="match status" value="1"/>
</dbReference>
<evidence type="ECO:0000259" key="3">
    <source>
        <dbReference type="Pfam" id="PF00685"/>
    </source>
</evidence>
<keyword evidence="5" id="KW-1185">Reference proteome</keyword>
<dbReference type="Pfam" id="PF00685">
    <property type="entry name" value="Sulfotransfer_1"/>
    <property type="match status" value="1"/>
</dbReference>
<dbReference type="InterPro" id="IPR000863">
    <property type="entry name" value="Sulfotransferase_dom"/>
</dbReference>